<comment type="function">
    <text evidence="7">May play the central regulatory role in sporulation. It may be an element of the effector pathway responsible for the activation of sporulation genes in response to nutritional stress. Spo0A may act in concert with spo0H (a sigma factor) to control the expression of some genes that are critical to the sporulation process.</text>
</comment>
<dbReference type="InterPro" id="IPR001789">
    <property type="entry name" value="Sig_transdc_resp-reg_receiver"/>
</dbReference>
<keyword evidence="13" id="KW-1185">Reference proteome</keyword>
<evidence type="ECO:0000256" key="9">
    <source>
        <dbReference type="PROSITE-ProRule" id="PRU01091"/>
    </source>
</evidence>
<keyword evidence="3" id="KW-0902">Two-component regulatory system</keyword>
<feature type="domain" description="Response regulatory" evidence="10">
    <location>
        <begin position="1"/>
        <end position="114"/>
    </location>
</feature>
<evidence type="ECO:0000256" key="1">
    <source>
        <dbReference type="ARBA" id="ARBA00018672"/>
    </source>
</evidence>
<dbReference type="PROSITE" id="PS51755">
    <property type="entry name" value="OMPR_PHOB"/>
    <property type="match status" value="1"/>
</dbReference>
<dbReference type="STRING" id="1123350.SAMN02744040_00324"/>
<feature type="domain" description="OmpR/PhoB-type" evidence="11">
    <location>
        <begin position="123"/>
        <end position="222"/>
    </location>
</feature>
<dbReference type="Gene3D" id="1.10.10.10">
    <property type="entry name" value="Winged helix-like DNA-binding domain superfamily/Winged helix DNA-binding domain"/>
    <property type="match status" value="1"/>
</dbReference>
<dbReference type="GO" id="GO:0005829">
    <property type="term" value="C:cytosol"/>
    <property type="evidence" value="ECO:0007669"/>
    <property type="project" value="TreeGrafter"/>
</dbReference>
<evidence type="ECO:0000259" key="10">
    <source>
        <dbReference type="PROSITE" id="PS50110"/>
    </source>
</evidence>
<dbReference type="InterPro" id="IPR001867">
    <property type="entry name" value="OmpR/PhoB-type_DNA-bd"/>
</dbReference>
<dbReference type="GO" id="GO:0000156">
    <property type="term" value="F:phosphorelay response regulator activity"/>
    <property type="evidence" value="ECO:0007669"/>
    <property type="project" value="TreeGrafter"/>
</dbReference>
<evidence type="ECO:0000313" key="12">
    <source>
        <dbReference type="EMBL" id="SHG95362.1"/>
    </source>
</evidence>
<evidence type="ECO:0000256" key="7">
    <source>
        <dbReference type="ARBA" id="ARBA00024867"/>
    </source>
</evidence>
<keyword evidence="4" id="KW-0805">Transcription regulation</keyword>
<dbReference type="InterPro" id="IPR036388">
    <property type="entry name" value="WH-like_DNA-bd_sf"/>
</dbReference>
<evidence type="ECO:0000256" key="3">
    <source>
        <dbReference type="ARBA" id="ARBA00023012"/>
    </source>
</evidence>
<proteinExistence type="predicted"/>
<dbReference type="PROSITE" id="PS50110">
    <property type="entry name" value="RESPONSE_REGULATORY"/>
    <property type="match status" value="1"/>
</dbReference>
<dbReference type="Gene3D" id="6.10.250.690">
    <property type="match status" value="1"/>
</dbReference>
<dbReference type="EMBL" id="FQXH01000005">
    <property type="protein sequence ID" value="SHG95362.1"/>
    <property type="molecule type" value="Genomic_DNA"/>
</dbReference>
<organism evidence="12 13">
    <name type="scientific">Tepidibacter thalassicus DSM 15285</name>
    <dbReference type="NCBI Taxonomy" id="1123350"/>
    <lineage>
        <taxon>Bacteria</taxon>
        <taxon>Bacillati</taxon>
        <taxon>Bacillota</taxon>
        <taxon>Clostridia</taxon>
        <taxon>Peptostreptococcales</taxon>
        <taxon>Peptostreptococcaceae</taxon>
        <taxon>Tepidibacter</taxon>
    </lineage>
</organism>
<evidence type="ECO:0000313" key="13">
    <source>
        <dbReference type="Proteomes" id="UP000242520"/>
    </source>
</evidence>
<dbReference type="AlphaFoldDB" id="A0A1M5P0R4"/>
<dbReference type="GO" id="GO:0000976">
    <property type="term" value="F:transcription cis-regulatory region binding"/>
    <property type="evidence" value="ECO:0007669"/>
    <property type="project" value="TreeGrafter"/>
</dbReference>
<dbReference type="PANTHER" id="PTHR48111">
    <property type="entry name" value="REGULATOR OF RPOS"/>
    <property type="match status" value="1"/>
</dbReference>
<dbReference type="Pfam" id="PF00486">
    <property type="entry name" value="Trans_reg_C"/>
    <property type="match status" value="1"/>
</dbReference>
<feature type="DNA-binding region" description="OmpR/PhoB-type" evidence="9">
    <location>
        <begin position="123"/>
        <end position="222"/>
    </location>
</feature>
<dbReference type="Proteomes" id="UP000242520">
    <property type="component" value="Unassembled WGS sequence"/>
</dbReference>
<dbReference type="FunFam" id="3.40.50.2300:FF:000001">
    <property type="entry name" value="DNA-binding response regulator PhoB"/>
    <property type="match status" value="1"/>
</dbReference>
<evidence type="ECO:0000256" key="5">
    <source>
        <dbReference type="ARBA" id="ARBA00023125"/>
    </source>
</evidence>
<evidence type="ECO:0000256" key="8">
    <source>
        <dbReference type="PROSITE-ProRule" id="PRU00169"/>
    </source>
</evidence>
<dbReference type="SMART" id="SM00448">
    <property type="entry name" value="REC"/>
    <property type="match status" value="1"/>
</dbReference>
<dbReference type="GO" id="GO:0006355">
    <property type="term" value="P:regulation of DNA-templated transcription"/>
    <property type="evidence" value="ECO:0007669"/>
    <property type="project" value="InterPro"/>
</dbReference>
<gene>
    <name evidence="12" type="ORF">SAMN02744040_00324</name>
</gene>
<dbReference type="SUPFAM" id="SSF52172">
    <property type="entry name" value="CheY-like"/>
    <property type="match status" value="1"/>
</dbReference>
<dbReference type="PANTHER" id="PTHR48111:SF54">
    <property type="entry name" value="STAGE 0 SPORULATION PROTEIN A HOMOLOG"/>
    <property type="match status" value="1"/>
</dbReference>
<sequence>MLVLEDEIGIRSFVSINLKREGYEVVESSNGEEAIEKIKNNNIDIALLDVMLPGISGIEVCKFIRKNYEDIGIIMLTAKGQENDKIIGLNSGADDYIVKPFSPKELLARIASLLRRIKRHSQSELIVCSPFTLDLNQRKLFKGNKEIEVTPTEFSILKYLMINESKSLSRDEILDEIWGKNYIGDLKIVDVNIRRIRSKIEENPSNPKYLQTVWGHGYCFRKED</sequence>
<dbReference type="InterPro" id="IPR011006">
    <property type="entry name" value="CheY-like_superfamily"/>
</dbReference>
<dbReference type="CDD" id="cd00383">
    <property type="entry name" value="trans_reg_C"/>
    <property type="match status" value="1"/>
</dbReference>
<evidence type="ECO:0000259" key="11">
    <source>
        <dbReference type="PROSITE" id="PS51755"/>
    </source>
</evidence>
<dbReference type="InterPro" id="IPR039420">
    <property type="entry name" value="WalR-like"/>
</dbReference>
<evidence type="ECO:0000256" key="2">
    <source>
        <dbReference type="ARBA" id="ARBA00022553"/>
    </source>
</evidence>
<dbReference type="FunFam" id="1.10.10.10:FF:000018">
    <property type="entry name" value="DNA-binding response regulator ResD"/>
    <property type="match status" value="1"/>
</dbReference>
<keyword evidence="5 9" id="KW-0238">DNA-binding</keyword>
<reference evidence="13" key="1">
    <citation type="submission" date="2016-11" db="EMBL/GenBank/DDBJ databases">
        <authorList>
            <person name="Varghese N."/>
            <person name="Submissions S."/>
        </authorList>
    </citation>
    <scope>NUCLEOTIDE SEQUENCE [LARGE SCALE GENOMIC DNA]</scope>
    <source>
        <strain evidence="13">DSM 15285</strain>
    </source>
</reference>
<protein>
    <recommendedName>
        <fullName evidence="1">Stage 0 sporulation protein A homolog</fullName>
    </recommendedName>
</protein>
<keyword evidence="6" id="KW-0804">Transcription</keyword>
<dbReference type="Gene3D" id="3.40.50.2300">
    <property type="match status" value="1"/>
</dbReference>
<feature type="modified residue" description="4-aspartylphosphate" evidence="8">
    <location>
        <position position="49"/>
    </location>
</feature>
<dbReference type="GO" id="GO:0032993">
    <property type="term" value="C:protein-DNA complex"/>
    <property type="evidence" value="ECO:0007669"/>
    <property type="project" value="TreeGrafter"/>
</dbReference>
<evidence type="ECO:0000256" key="6">
    <source>
        <dbReference type="ARBA" id="ARBA00023163"/>
    </source>
</evidence>
<keyword evidence="2 8" id="KW-0597">Phosphoprotein</keyword>
<dbReference type="Pfam" id="PF00072">
    <property type="entry name" value="Response_reg"/>
    <property type="match status" value="1"/>
</dbReference>
<dbReference type="SMART" id="SM00862">
    <property type="entry name" value="Trans_reg_C"/>
    <property type="match status" value="1"/>
</dbReference>
<name>A0A1M5P0R4_9FIRM</name>
<accession>A0A1M5P0R4</accession>
<evidence type="ECO:0000256" key="4">
    <source>
        <dbReference type="ARBA" id="ARBA00023015"/>
    </source>
</evidence>